<dbReference type="GO" id="GO:0005506">
    <property type="term" value="F:iron ion binding"/>
    <property type="evidence" value="ECO:0007669"/>
    <property type="project" value="InterPro"/>
</dbReference>
<feature type="chain" id="PRO_5009275721" evidence="8">
    <location>
        <begin position="17"/>
        <end position="148"/>
    </location>
</feature>
<dbReference type="AlphaFoldDB" id="A0A1H2HGT2"/>
<dbReference type="GO" id="GO:0042597">
    <property type="term" value="C:periplasmic space"/>
    <property type="evidence" value="ECO:0007669"/>
    <property type="project" value="InterPro"/>
</dbReference>
<keyword evidence="3 6" id="KW-0479">Metal-binding</keyword>
<evidence type="ECO:0000313" key="9">
    <source>
        <dbReference type="EMBL" id="SDU31090.1"/>
    </source>
</evidence>
<feature type="binding site" description="axial binding residue" evidence="6">
    <location>
        <position position="142"/>
    </location>
    <ligand>
        <name>heme c</name>
        <dbReference type="ChEBI" id="CHEBI:61717"/>
    </ligand>
    <ligandPart>
        <name>Fe</name>
        <dbReference type="ChEBI" id="CHEBI:18248"/>
    </ligandPart>
</feature>
<dbReference type="EMBL" id="LT629785">
    <property type="protein sequence ID" value="SDU31090.1"/>
    <property type="molecule type" value="Genomic_DNA"/>
</dbReference>
<evidence type="ECO:0000256" key="8">
    <source>
        <dbReference type="SAM" id="SignalP"/>
    </source>
</evidence>
<feature type="binding site" description="covalent" evidence="7">
    <location>
        <position position="138"/>
    </location>
    <ligand>
        <name>heme c</name>
        <dbReference type="ChEBI" id="CHEBI:61717"/>
    </ligand>
</feature>
<dbReference type="OrthoDB" id="5520910at2"/>
<name>A0A1H2HGT2_9PSED</name>
<accession>A0A1H2HGT2</accession>
<evidence type="ECO:0000256" key="2">
    <source>
        <dbReference type="ARBA" id="ARBA00022617"/>
    </source>
</evidence>
<keyword evidence="8" id="KW-0732">Signal</keyword>
<keyword evidence="5 6" id="KW-0408">Iron</keyword>
<keyword evidence="4" id="KW-0249">Electron transport</keyword>
<dbReference type="InterPro" id="IPR002321">
    <property type="entry name" value="Cyt_c_II"/>
</dbReference>
<gene>
    <name evidence="9" type="ORF">SAMN05216296_2999</name>
</gene>
<evidence type="ECO:0000256" key="3">
    <source>
        <dbReference type="ARBA" id="ARBA00022723"/>
    </source>
</evidence>
<comment type="PTM">
    <text evidence="7">Binds 1 heme group per subunit.</text>
</comment>
<evidence type="ECO:0000256" key="6">
    <source>
        <dbReference type="PIRSR" id="PIRSR000027-1"/>
    </source>
</evidence>
<dbReference type="SUPFAM" id="SSF47175">
    <property type="entry name" value="Cytochromes"/>
    <property type="match status" value="1"/>
</dbReference>
<dbReference type="Gene3D" id="1.20.120.10">
    <property type="entry name" value="Cytochrome c/b562"/>
    <property type="match status" value="1"/>
</dbReference>
<sequence length="148" mass="16483">MTIRPLLLCCTVLLLAGCGGVDPNSPMGKRQAIFKQMLKTSENLGGMLRGRVRFDEQDFRAQAQQLEQLSRQPWQHFPAVRDEGDTAAKAEVWQRQERFQELANALQARTGELAQASQAQPLTPAAVKPAQARVEAACKACHQEFRSH</sequence>
<dbReference type="PROSITE" id="PS51257">
    <property type="entry name" value="PROKAR_LIPOPROTEIN"/>
    <property type="match status" value="1"/>
</dbReference>
<keyword evidence="10" id="KW-1185">Reference proteome</keyword>
<dbReference type="GO" id="GO:0009055">
    <property type="term" value="F:electron transfer activity"/>
    <property type="evidence" value="ECO:0007669"/>
    <property type="project" value="InterPro"/>
</dbReference>
<keyword evidence="1" id="KW-0813">Transport</keyword>
<keyword evidence="2 7" id="KW-0349">Heme</keyword>
<dbReference type="GO" id="GO:0022900">
    <property type="term" value="P:electron transport chain"/>
    <property type="evidence" value="ECO:0007669"/>
    <property type="project" value="InterPro"/>
</dbReference>
<dbReference type="GO" id="GO:0020037">
    <property type="term" value="F:heme binding"/>
    <property type="evidence" value="ECO:0007669"/>
    <property type="project" value="InterPro"/>
</dbReference>
<reference evidence="10" key="1">
    <citation type="submission" date="2016-10" db="EMBL/GenBank/DDBJ databases">
        <authorList>
            <person name="Varghese N."/>
            <person name="Submissions S."/>
        </authorList>
    </citation>
    <scope>NUCLEOTIDE SEQUENCE [LARGE SCALE GENOMIC DNA]</scope>
    <source>
        <strain evidence="10">DSM 17875</strain>
    </source>
</reference>
<dbReference type="Pfam" id="PF01322">
    <property type="entry name" value="Cytochrom_C_2"/>
    <property type="match status" value="1"/>
</dbReference>
<organism evidence="9 10">
    <name type="scientific">Pseudomonas pohangensis</name>
    <dbReference type="NCBI Taxonomy" id="364197"/>
    <lineage>
        <taxon>Bacteria</taxon>
        <taxon>Pseudomonadati</taxon>
        <taxon>Pseudomonadota</taxon>
        <taxon>Gammaproteobacteria</taxon>
        <taxon>Pseudomonadales</taxon>
        <taxon>Pseudomonadaceae</taxon>
        <taxon>Pseudomonas</taxon>
    </lineage>
</organism>
<dbReference type="PIRSF" id="PIRSF000027">
    <property type="entry name" value="Cytc_c_prime"/>
    <property type="match status" value="1"/>
</dbReference>
<dbReference type="PROSITE" id="PS51009">
    <property type="entry name" value="CYTCII"/>
    <property type="match status" value="1"/>
</dbReference>
<evidence type="ECO:0000313" key="10">
    <source>
        <dbReference type="Proteomes" id="UP000243232"/>
    </source>
</evidence>
<evidence type="ECO:0000256" key="1">
    <source>
        <dbReference type="ARBA" id="ARBA00022448"/>
    </source>
</evidence>
<proteinExistence type="predicted"/>
<dbReference type="InterPro" id="IPR012127">
    <property type="entry name" value="Cyt_c_prime"/>
</dbReference>
<feature type="binding site" description="covalent" evidence="7">
    <location>
        <position position="141"/>
    </location>
    <ligand>
        <name>heme c</name>
        <dbReference type="ChEBI" id="CHEBI:61717"/>
    </ligand>
</feature>
<dbReference type="RefSeq" id="WP_090197056.1">
    <property type="nucleotide sequence ID" value="NZ_LT629785.1"/>
</dbReference>
<dbReference type="InterPro" id="IPR010980">
    <property type="entry name" value="Cyt_c/b562"/>
</dbReference>
<feature type="signal peptide" evidence="8">
    <location>
        <begin position="1"/>
        <end position="16"/>
    </location>
</feature>
<protein>
    <submittedName>
        <fullName evidence="9">Cytochrome c556</fullName>
    </submittedName>
</protein>
<dbReference type="STRING" id="364197.SAMN05216296_2999"/>
<evidence type="ECO:0000256" key="7">
    <source>
        <dbReference type="PIRSR" id="PIRSR000027-2"/>
    </source>
</evidence>
<evidence type="ECO:0000256" key="4">
    <source>
        <dbReference type="ARBA" id="ARBA00022982"/>
    </source>
</evidence>
<dbReference type="Proteomes" id="UP000243232">
    <property type="component" value="Chromosome I"/>
</dbReference>
<evidence type="ECO:0000256" key="5">
    <source>
        <dbReference type="ARBA" id="ARBA00023004"/>
    </source>
</evidence>